<feature type="transmembrane region" description="Helical" evidence="1">
    <location>
        <begin position="76"/>
        <end position="97"/>
    </location>
</feature>
<keyword evidence="1" id="KW-0472">Membrane</keyword>
<evidence type="ECO:0008006" key="4">
    <source>
        <dbReference type="Google" id="ProtNLM"/>
    </source>
</evidence>
<evidence type="ECO:0000256" key="1">
    <source>
        <dbReference type="SAM" id="Phobius"/>
    </source>
</evidence>
<proteinExistence type="predicted"/>
<evidence type="ECO:0000313" key="3">
    <source>
        <dbReference type="Proteomes" id="UP000184301"/>
    </source>
</evidence>
<name>A0A1M6NYC5_9FIRM</name>
<evidence type="ECO:0000313" key="2">
    <source>
        <dbReference type="EMBL" id="SHK00638.1"/>
    </source>
</evidence>
<dbReference type="EMBL" id="FQZY01000025">
    <property type="protein sequence ID" value="SHK00638.1"/>
    <property type="molecule type" value="Genomic_DNA"/>
</dbReference>
<sequence length="210" mass="23324">MRNIFNMDGPVFTLLSKAADILILNIMFLVTCVPIITIGAGLTALYATAMKCICRGEGYVFKTFLKEFTSHFKHSTLSYLLVAAAYMILYVDFRFVSAMPSTAVSWILSIVVCSVVLLLSMMVSYLFAYIAVADTTMKEIFKNSMIISIARLPFTVLMIALNLAPVIMVLVSGYIYVQVMAFYFLAGFAVVASVNSLLLNKTFKKFNLID</sequence>
<dbReference type="STRING" id="1121950.SAMN02745243_01965"/>
<reference evidence="2 3" key="1">
    <citation type="submission" date="2016-11" db="EMBL/GenBank/DDBJ databases">
        <authorList>
            <person name="Jaros S."/>
            <person name="Januszkiewicz K."/>
            <person name="Wedrychowicz H."/>
        </authorList>
    </citation>
    <scope>NUCLEOTIDE SEQUENCE [LARGE SCALE GENOMIC DNA]</scope>
    <source>
        <strain evidence="2 3">DSM 15480</strain>
    </source>
</reference>
<dbReference type="Pfam" id="PF04854">
    <property type="entry name" value="DUF624"/>
    <property type="match status" value="1"/>
</dbReference>
<keyword evidence="1" id="KW-0812">Transmembrane</keyword>
<dbReference type="AlphaFoldDB" id="A0A1M6NYC5"/>
<protein>
    <recommendedName>
        <fullName evidence="4">Membrane protein YesL</fullName>
    </recommendedName>
</protein>
<organism evidence="2 3">
    <name type="scientific">Hespellia stercorisuis DSM 15480</name>
    <dbReference type="NCBI Taxonomy" id="1121950"/>
    <lineage>
        <taxon>Bacteria</taxon>
        <taxon>Bacillati</taxon>
        <taxon>Bacillota</taxon>
        <taxon>Clostridia</taxon>
        <taxon>Lachnospirales</taxon>
        <taxon>Lachnospiraceae</taxon>
        <taxon>Hespellia</taxon>
    </lineage>
</organism>
<dbReference type="Proteomes" id="UP000184301">
    <property type="component" value="Unassembled WGS sequence"/>
</dbReference>
<dbReference type="RefSeq" id="WP_073109344.1">
    <property type="nucleotide sequence ID" value="NZ_FQZY01000025.1"/>
</dbReference>
<dbReference type="InterPro" id="IPR006938">
    <property type="entry name" value="DUF624"/>
</dbReference>
<feature type="transmembrane region" description="Helical" evidence="1">
    <location>
        <begin position="22"/>
        <end position="47"/>
    </location>
</feature>
<feature type="transmembrane region" description="Helical" evidence="1">
    <location>
        <begin position="152"/>
        <end position="175"/>
    </location>
</feature>
<gene>
    <name evidence="2" type="ORF">SAMN02745243_01965</name>
</gene>
<keyword evidence="3" id="KW-1185">Reference proteome</keyword>
<dbReference type="OrthoDB" id="9814991at2"/>
<keyword evidence="1" id="KW-1133">Transmembrane helix</keyword>
<feature type="transmembrane region" description="Helical" evidence="1">
    <location>
        <begin position="103"/>
        <end position="132"/>
    </location>
</feature>
<feature type="transmembrane region" description="Helical" evidence="1">
    <location>
        <begin position="181"/>
        <end position="199"/>
    </location>
</feature>
<accession>A0A1M6NYC5</accession>